<gene>
    <name evidence="1" type="ORF">GCM10025875_36520</name>
    <name evidence="2" type="ORF">GCM10025875_37210</name>
</gene>
<comment type="caution">
    <text evidence="1">The sequence shown here is derived from an EMBL/GenBank/DDBJ whole genome shotgun (WGS) entry which is preliminary data.</text>
</comment>
<evidence type="ECO:0000313" key="1">
    <source>
        <dbReference type="EMBL" id="GMA33660.1"/>
    </source>
</evidence>
<organism evidence="1 3">
    <name type="scientific">Litorihabitans aurantiacus</name>
    <dbReference type="NCBI Taxonomy" id="1930061"/>
    <lineage>
        <taxon>Bacteria</taxon>
        <taxon>Bacillati</taxon>
        <taxon>Actinomycetota</taxon>
        <taxon>Actinomycetes</taxon>
        <taxon>Micrococcales</taxon>
        <taxon>Beutenbergiaceae</taxon>
        <taxon>Litorihabitans</taxon>
    </lineage>
</organism>
<keyword evidence="3" id="KW-1185">Reference proteome</keyword>
<reference evidence="1" key="2">
    <citation type="submission" date="2023-02" db="EMBL/GenBank/DDBJ databases">
        <authorList>
            <person name="Sun Q."/>
            <person name="Mori K."/>
        </authorList>
    </citation>
    <scope>NUCLEOTIDE SEQUENCE</scope>
    <source>
        <strain evidence="1">NBRC 112290</strain>
    </source>
</reference>
<proteinExistence type="predicted"/>
<dbReference type="Proteomes" id="UP001157161">
    <property type="component" value="Unassembled WGS sequence"/>
</dbReference>
<accession>A0AA37XHZ4</accession>
<sequence length="429" mass="44315">MTTDVAEWPRVRITVADTTGEVTIGGSKPQRVRGEGVSEVRNAALAVVTKAAAELGRGLRVEATEPDWTFYLIVRPNGEVHEDAAKPAKSHAPAPGTQEAVTAPVVVVETPAPTGPAAPAPAPRRQRIPLPALLAGTGVLALGAGWLLSSLLTPSPSIIEATSQQEAEATQAWQGRQSALRDAQQEAATLLGATEGQVTDEATRTELANQVTAASAFSTALSDVEPPVVATREGGDVVLAPDPDFDPGVVALTDAVTAATEAVQASHTQWAYDRLSTAVQDADAALEASNGQVTDTSTRDTLSAALTTGQTLVDAGAEEAEASELTAAAESITTAQDDVESSRAQWLHDALTNRVSETQNVLNTSNGQVNDNAVRDALFLELAEARRILDAGPGATSPADVLAARDRLNTASAAVSEAVTQWQAGQPQG</sequence>
<dbReference type="EMBL" id="BSUM01000003">
    <property type="protein sequence ID" value="GMA33660.1"/>
    <property type="molecule type" value="Genomic_DNA"/>
</dbReference>
<protein>
    <submittedName>
        <fullName evidence="1">Uncharacterized protein</fullName>
    </submittedName>
</protein>
<evidence type="ECO:0000313" key="3">
    <source>
        <dbReference type="Proteomes" id="UP001157161"/>
    </source>
</evidence>
<dbReference type="RefSeq" id="WP_284252930.1">
    <property type="nucleotide sequence ID" value="NZ_BSUM01000003.1"/>
</dbReference>
<name>A0AA37XHZ4_9MICO</name>
<dbReference type="AlphaFoldDB" id="A0AA37XHZ4"/>
<dbReference type="EMBL" id="BSUM01000004">
    <property type="protein sequence ID" value="GMA33729.1"/>
    <property type="molecule type" value="Genomic_DNA"/>
</dbReference>
<evidence type="ECO:0000313" key="2">
    <source>
        <dbReference type="EMBL" id="GMA33729.1"/>
    </source>
</evidence>
<reference evidence="1" key="1">
    <citation type="journal article" date="2014" name="Int. J. Syst. Evol. Microbiol.">
        <title>Complete genome sequence of Corynebacterium casei LMG S-19264T (=DSM 44701T), isolated from a smear-ripened cheese.</title>
        <authorList>
            <consortium name="US DOE Joint Genome Institute (JGI-PGF)"/>
            <person name="Walter F."/>
            <person name="Albersmeier A."/>
            <person name="Kalinowski J."/>
            <person name="Ruckert C."/>
        </authorList>
    </citation>
    <scope>NUCLEOTIDE SEQUENCE</scope>
    <source>
        <strain evidence="1">NBRC 112290</strain>
    </source>
</reference>